<evidence type="ECO:0000313" key="4">
    <source>
        <dbReference type="Proteomes" id="UP001165653"/>
    </source>
</evidence>
<dbReference type="GO" id="GO:0016853">
    <property type="term" value="F:isomerase activity"/>
    <property type="evidence" value="ECO:0007669"/>
    <property type="project" value="UniProtKB-KW"/>
</dbReference>
<dbReference type="Gene3D" id="3.20.20.150">
    <property type="entry name" value="Divalent-metal-dependent TIM barrel enzymes"/>
    <property type="match status" value="1"/>
</dbReference>
<dbReference type="PANTHER" id="PTHR43489:SF7">
    <property type="entry name" value="3-DEHYDRO-D-GULOSIDE 4-EPIMERASE-RELATED"/>
    <property type="match status" value="1"/>
</dbReference>
<dbReference type="InterPro" id="IPR013022">
    <property type="entry name" value="Xyl_isomerase-like_TIM-brl"/>
</dbReference>
<keyword evidence="1 3" id="KW-0413">Isomerase</keyword>
<dbReference type="SUPFAM" id="SSF51658">
    <property type="entry name" value="Xylose isomerase-like"/>
    <property type="match status" value="1"/>
</dbReference>
<comment type="caution">
    <text evidence="3">The sequence shown here is derived from an EMBL/GenBank/DDBJ whole genome shotgun (WGS) entry which is preliminary data.</text>
</comment>
<dbReference type="EMBL" id="JAPDDR010000001">
    <property type="protein sequence ID" value="MCW1912053.1"/>
    <property type="molecule type" value="Genomic_DNA"/>
</dbReference>
<dbReference type="InterPro" id="IPR050417">
    <property type="entry name" value="Sugar_Epim/Isomerase"/>
</dbReference>
<name>A0ABT3FWS9_9BACT</name>
<dbReference type="InterPro" id="IPR036237">
    <property type="entry name" value="Xyl_isomerase-like_sf"/>
</dbReference>
<dbReference type="RefSeq" id="WP_264510089.1">
    <property type="nucleotide sequence ID" value="NZ_JAPDDR010000001.1"/>
</dbReference>
<dbReference type="Proteomes" id="UP001165653">
    <property type="component" value="Unassembled WGS sequence"/>
</dbReference>
<protein>
    <submittedName>
        <fullName evidence="3">Sugar phosphate isomerase/epimerase</fullName>
    </submittedName>
</protein>
<dbReference type="Pfam" id="PF01261">
    <property type="entry name" value="AP_endonuc_2"/>
    <property type="match status" value="1"/>
</dbReference>
<keyword evidence="4" id="KW-1185">Reference proteome</keyword>
<gene>
    <name evidence="3" type="ORF">OJ996_00600</name>
</gene>
<feature type="domain" description="Xylose isomerase-like TIM barrel" evidence="2">
    <location>
        <begin position="28"/>
        <end position="268"/>
    </location>
</feature>
<accession>A0ABT3FWS9</accession>
<dbReference type="PANTHER" id="PTHR43489">
    <property type="entry name" value="ISOMERASE"/>
    <property type="match status" value="1"/>
</dbReference>
<proteinExistence type="predicted"/>
<organism evidence="3 4">
    <name type="scientific">Luteolibacter rhizosphaerae</name>
    <dbReference type="NCBI Taxonomy" id="2989719"/>
    <lineage>
        <taxon>Bacteria</taxon>
        <taxon>Pseudomonadati</taxon>
        <taxon>Verrucomicrobiota</taxon>
        <taxon>Verrucomicrobiia</taxon>
        <taxon>Verrucomicrobiales</taxon>
        <taxon>Verrucomicrobiaceae</taxon>
        <taxon>Luteolibacter</taxon>
    </lineage>
</organism>
<evidence type="ECO:0000313" key="3">
    <source>
        <dbReference type="EMBL" id="MCW1912053.1"/>
    </source>
</evidence>
<evidence type="ECO:0000256" key="1">
    <source>
        <dbReference type="ARBA" id="ARBA00023235"/>
    </source>
</evidence>
<sequence>MKTAVTLCRVPEMAAGPFVFHDELENSFAKAKACGYDAVELFFAGPDAVPVATVRELCERHGLGVAAVGSGAGMVKHGLSLTDPSQEVRRGALDFILRMVDFGAQFGAPCILGSMQGKWGGELSREQALALLAGSLATIDRAAGEAGVKFIYEPLNRYETNLFNRLLPAAEFLSANGLKNVVLLADLFHMNIEEADLAQALRDAGEKVGHVHWADSNRRAMGSGHTHAAAVMGVLREISYQGFISAEIFTDGDAEGAARKTMESIRRCGE</sequence>
<evidence type="ECO:0000259" key="2">
    <source>
        <dbReference type="Pfam" id="PF01261"/>
    </source>
</evidence>
<reference evidence="3" key="1">
    <citation type="submission" date="2022-10" db="EMBL/GenBank/DDBJ databases">
        <title>Luteolibacter sp. GHJ8, whole genome shotgun sequencing project.</title>
        <authorList>
            <person name="Zhao G."/>
            <person name="Shen L."/>
        </authorList>
    </citation>
    <scope>NUCLEOTIDE SEQUENCE</scope>
    <source>
        <strain evidence="3">GHJ8</strain>
    </source>
</reference>